<comment type="caution">
    <text evidence="4">The sequence shown here is derived from an EMBL/GenBank/DDBJ whole genome shotgun (WGS) entry which is preliminary data.</text>
</comment>
<keyword evidence="2" id="KW-0804">Transcription</keyword>
<evidence type="ECO:0000256" key="1">
    <source>
        <dbReference type="ARBA" id="ARBA00007692"/>
    </source>
</evidence>
<name>A0ABQ9KA03_HEVBR</name>
<dbReference type="Pfam" id="PF02536">
    <property type="entry name" value="mTERF"/>
    <property type="match status" value="2"/>
</dbReference>
<evidence type="ECO:0000256" key="2">
    <source>
        <dbReference type="ARBA" id="ARBA00022472"/>
    </source>
</evidence>
<keyword evidence="3" id="KW-0809">Transit peptide</keyword>
<dbReference type="PANTHER" id="PTHR13068:SF185">
    <property type="match status" value="1"/>
</dbReference>
<dbReference type="InterPro" id="IPR038538">
    <property type="entry name" value="MTERF_sf"/>
</dbReference>
<dbReference type="PANTHER" id="PTHR13068">
    <property type="entry name" value="CGI-12 PROTEIN-RELATED"/>
    <property type="match status" value="1"/>
</dbReference>
<sequence length="499" mass="56550">MFAFSSSRLSLNKIVSPFVSNAQLGILPFHSLFVIRSFSSGLSFNLNDHTVTVSFLMNSCGLTLKSAQSVSKKICFNTLERPDSVLRLLREHGFTNSHISKIVKIRPNVLLRHPERTILPKLEFLCSIGVSRSDLSVIVSRNPELLNRSIKQNLIPQYHILKSILASDEKVIKCLKRSLKSSIVQSQNDFFANLSLLRDLGIPQSSISLLFTCNPFIVCLKAFNFAEGVKKVIKTGFDPSAFVRALQVLLGMTQKTWEHKIEVFRRWGLSEDEISSIFRKNPSKPLFNNCKSTSKSFSQPLLRFHNQIQSISQNSQVQYPSGLAENEVKKVIKIGFDPSKPAFVRALQVLLGMTQKTWEHKIEVFRRWSLSEEEISSIFRKNPLFMALSEKNIMCSMNFLVGKMGWQPAAVAIVPVVLCYGLETWIMPRCSVIRVLLLKGLIKADVPVSTALNSRKKHFLKRFVIKYQDQVPQSLDIFQGKMGLTELGFGFDDKYVILD</sequence>
<gene>
    <name evidence="4" type="ORF">P3X46_034274</name>
</gene>
<reference evidence="4 5" key="1">
    <citation type="journal article" date="2023" name="Plant Biotechnol. J.">
        <title>Chromosome-level wild Hevea brasiliensis genome provides new tools for genomic-assisted breeding and valuable loci to elevate rubber yield.</title>
        <authorList>
            <person name="Cheng H."/>
            <person name="Song X."/>
            <person name="Hu Y."/>
            <person name="Wu T."/>
            <person name="Yang Q."/>
            <person name="An Z."/>
            <person name="Feng S."/>
            <person name="Deng Z."/>
            <person name="Wu W."/>
            <person name="Zeng X."/>
            <person name="Tu M."/>
            <person name="Wang X."/>
            <person name="Huang H."/>
        </authorList>
    </citation>
    <scope>NUCLEOTIDE SEQUENCE [LARGE SCALE GENOMIC DNA]</scope>
    <source>
        <strain evidence="4">MT/VB/25A 57/8</strain>
    </source>
</reference>
<dbReference type="Proteomes" id="UP001174677">
    <property type="component" value="Unassembled WGS sequence"/>
</dbReference>
<dbReference type="SMART" id="SM00733">
    <property type="entry name" value="Mterf"/>
    <property type="match status" value="7"/>
</dbReference>
<dbReference type="InterPro" id="IPR003690">
    <property type="entry name" value="MTERF"/>
</dbReference>
<evidence type="ECO:0000256" key="3">
    <source>
        <dbReference type="ARBA" id="ARBA00022946"/>
    </source>
</evidence>
<protein>
    <submittedName>
        <fullName evidence="4">Uncharacterized protein</fullName>
    </submittedName>
</protein>
<dbReference type="EMBL" id="JARPOI010000316">
    <property type="protein sequence ID" value="KAJ9128965.1"/>
    <property type="molecule type" value="Genomic_DNA"/>
</dbReference>
<dbReference type="Gene3D" id="1.25.70.10">
    <property type="entry name" value="Transcription termination factor 3, mitochondrial"/>
    <property type="match status" value="2"/>
</dbReference>
<keyword evidence="2" id="KW-0805">Transcription regulation</keyword>
<evidence type="ECO:0000313" key="4">
    <source>
        <dbReference type="EMBL" id="KAJ9128965.1"/>
    </source>
</evidence>
<keyword evidence="2" id="KW-0806">Transcription termination</keyword>
<evidence type="ECO:0000313" key="5">
    <source>
        <dbReference type="Proteomes" id="UP001174677"/>
    </source>
</evidence>
<proteinExistence type="inferred from homology"/>
<organism evidence="4 5">
    <name type="scientific">Hevea brasiliensis</name>
    <name type="common">Para rubber tree</name>
    <name type="synonym">Siphonia brasiliensis</name>
    <dbReference type="NCBI Taxonomy" id="3981"/>
    <lineage>
        <taxon>Eukaryota</taxon>
        <taxon>Viridiplantae</taxon>
        <taxon>Streptophyta</taxon>
        <taxon>Embryophyta</taxon>
        <taxon>Tracheophyta</taxon>
        <taxon>Spermatophyta</taxon>
        <taxon>Magnoliopsida</taxon>
        <taxon>eudicotyledons</taxon>
        <taxon>Gunneridae</taxon>
        <taxon>Pentapetalae</taxon>
        <taxon>rosids</taxon>
        <taxon>fabids</taxon>
        <taxon>Malpighiales</taxon>
        <taxon>Euphorbiaceae</taxon>
        <taxon>Crotonoideae</taxon>
        <taxon>Micrandreae</taxon>
        <taxon>Hevea</taxon>
    </lineage>
</organism>
<accession>A0ABQ9KA03</accession>
<comment type="similarity">
    <text evidence="1">Belongs to the mTERF family.</text>
</comment>
<keyword evidence="5" id="KW-1185">Reference proteome</keyword>